<dbReference type="Gene3D" id="3.30.540.10">
    <property type="entry name" value="Fructose-1,6-Bisphosphatase, subunit A, domain 1"/>
    <property type="match status" value="1"/>
</dbReference>
<comment type="cofactor">
    <cofactor evidence="2">
        <name>Mg(2+)</name>
        <dbReference type="ChEBI" id="CHEBI:18420"/>
    </cofactor>
</comment>
<keyword evidence="2" id="KW-0479">Metal-binding</keyword>
<feature type="binding site" evidence="2">
    <location>
        <position position="71"/>
    </location>
    <ligand>
        <name>Mg(2+)</name>
        <dbReference type="ChEBI" id="CHEBI:18420"/>
        <label>1</label>
        <note>catalytic</note>
    </ligand>
</feature>
<evidence type="ECO:0000256" key="2">
    <source>
        <dbReference type="PIRSR" id="PIRSR600760-2"/>
    </source>
</evidence>
<dbReference type="SUPFAM" id="SSF56655">
    <property type="entry name" value="Carbohydrate phosphatase"/>
    <property type="match status" value="1"/>
</dbReference>
<dbReference type="Proteomes" id="UP000190135">
    <property type="component" value="Unassembled WGS sequence"/>
</dbReference>
<dbReference type="Pfam" id="PF00459">
    <property type="entry name" value="Inositol_P"/>
    <property type="match status" value="1"/>
</dbReference>
<proteinExistence type="inferred from homology"/>
<dbReference type="PRINTS" id="PR00377">
    <property type="entry name" value="IMPHPHTASES"/>
</dbReference>
<keyword evidence="2" id="KW-0460">Magnesium</keyword>
<sequence>MTNPVELDQLVAILRDAAREEILPRFRRLEPSAIRAKTSAIDLVTEADEAAERAIRAHCAALWPEAAFVGEEGVAADPSLLGKVATADLAIVVDPIDGTANYAAGAPLFAVMASVVAKGETVAGVIYDPLGDDAMVAEKGSGAFLKRPDGSGHRLAVATPPALEDAVGAASLTYFAKAFKPELFERLASLRSIVNYRCAGHEWRLAASGHLHFLSYHKLMPWDHLAGALIFTEAGGFVRRLDGSPYRTSHVAGGLLAACNEDSWHSLYERVFKDMAND</sequence>
<gene>
    <name evidence="3" type="ORF">SAMN05428963_101172</name>
</gene>
<dbReference type="OrthoDB" id="9785695at2"/>
<dbReference type="EMBL" id="FUXL01000001">
    <property type="protein sequence ID" value="SJZ52690.1"/>
    <property type="molecule type" value="Genomic_DNA"/>
</dbReference>
<feature type="binding site" evidence="2">
    <location>
        <position position="94"/>
    </location>
    <ligand>
        <name>Mg(2+)</name>
        <dbReference type="ChEBI" id="CHEBI:18420"/>
        <label>1</label>
        <note>catalytic</note>
    </ligand>
</feature>
<dbReference type="GO" id="GO:0046872">
    <property type="term" value="F:metal ion binding"/>
    <property type="evidence" value="ECO:0007669"/>
    <property type="project" value="UniProtKB-KW"/>
</dbReference>
<dbReference type="RefSeq" id="WP_078706479.1">
    <property type="nucleotide sequence ID" value="NZ_FUXL01000001.1"/>
</dbReference>
<feature type="binding site" evidence="2">
    <location>
        <position position="96"/>
    </location>
    <ligand>
        <name>Mg(2+)</name>
        <dbReference type="ChEBI" id="CHEBI:18420"/>
        <label>1</label>
        <note>catalytic</note>
    </ligand>
</feature>
<dbReference type="Gene3D" id="3.40.190.80">
    <property type="match status" value="1"/>
</dbReference>
<keyword evidence="4" id="KW-1185">Reference proteome</keyword>
<evidence type="ECO:0000313" key="3">
    <source>
        <dbReference type="EMBL" id="SJZ52690.1"/>
    </source>
</evidence>
<dbReference type="InterPro" id="IPR000760">
    <property type="entry name" value="Inositol_monophosphatase-like"/>
</dbReference>
<accession>A0A1T4LDE4</accession>
<evidence type="ECO:0000313" key="4">
    <source>
        <dbReference type="Proteomes" id="UP000190135"/>
    </source>
</evidence>
<dbReference type="AlphaFoldDB" id="A0A1T4LDE4"/>
<organism evidence="3 4">
    <name type="scientific">Consotaella salsifontis</name>
    <dbReference type="NCBI Taxonomy" id="1365950"/>
    <lineage>
        <taxon>Bacteria</taxon>
        <taxon>Pseudomonadati</taxon>
        <taxon>Pseudomonadota</taxon>
        <taxon>Alphaproteobacteria</taxon>
        <taxon>Hyphomicrobiales</taxon>
        <taxon>Aurantimonadaceae</taxon>
        <taxon>Consotaella</taxon>
    </lineage>
</organism>
<reference evidence="3 4" key="1">
    <citation type="submission" date="2017-02" db="EMBL/GenBank/DDBJ databases">
        <authorList>
            <person name="Peterson S.W."/>
        </authorList>
    </citation>
    <scope>NUCLEOTIDE SEQUENCE [LARGE SCALE GENOMIC DNA]</scope>
    <source>
        <strain evidence="3 4">USBA 369</strain>
    </source>
</reference>
<dbReference type="STRING" id="1365950.SAMN05428963_101172"/>
<feature type="binding site" evidence="2">
    <location>
        <position position="97"/>
    </location>
    <ligand>
        <name>Mg(2+)</name>
        <dbReference type="ChEBI" id="CHEBI:18420"/>
        <label>1</label>
        <note>catalytic</note>
    </ligand>
</feature>
<dbReference type="PANTHER" id="PTHR20854">
    <property type="entry name" value="INOSITOL MONOPHOSPHATASE"/>
    <property type="match status" value="1"/>
</dbReference>
<dbReference type="GO" id="GO:0006020">
    <property type="term" value="P:inositol metabolic process"/>
    <property type="evidence" value="ECO:0007669"/>
    <property type="project" value="TreeGrafter"/>
</dbReference>
<feature type="binding site" evidence="2">
    <location>
        <position position="223"/>
    </location>
    <ligand>
        <name>Mg(2+)</name>
        <dbReference type="ChEBI" id="CHEBI:18420"/>
        <label>1</label>
        <note>catalytic</note>
    </ligand>
</feature>
<protein>
    <submittedName>
        <fullName evidence="3">Fructose-1,6-bisphosphatase</fullName>
    </submittedName>
</protein>
<dbReference type="PANTHER" id="PTHR20854:SF4">
    <property type="entry name" value="INOSITOL-1-MONOPHOSPHATASE-RELATED"/>
    <property type="match status" value="1"/>
</dbReference>
<dbReference type="GO" id="GO:0008934">
    <property type="term" value="F:inositol monophosphate 1-phosphatase activity"/>
    <property type="evidence" value="ECO:0007669"/>
    <property type="project" value="TreeGrafter"/>
</dbReference>
<name>A0A1T4LDE4_9HYPH</name>
<dbReference type="GO" id="GO:0007165">
    <property type="term" value="P:signal transduction"/>
    <property type="evidence" value="ECO:0007669"/>
    <property type="project" value="TreeGrafter"/>
</dbReference>
<evidence type="ECO:0000256" key="1">
    <source>
        <dbReference type="ARBA" id="ARBA00009759"/>
    </source>
</evidence>
<comment type="similarity">
    <text evidence="1">Belongs to the inositol monophosphatase superfamily.</text>
</comment>